<name>C0G4D0_9HYPH</name>
<comment type="caution">
    <text evidence="2">The sequence shown here is derived from an EMBL/GenBank/DDBJ whole genome shotgun (WGS) entry which is preliminary data.</text>
</comment>
<evidence type="ECO:0000313" key="2">
    <source>
        <dbReference type="EMBL" id="EEH15595.1"/>
    </source>
</evidence>
<evidence type="ECO:0000259" key="1">
    <source>
        <dbReference type="Pfam" id="PF07486"/>
    </source>
</evidence>
<gene>
    <name evidence="2" type="ORF">BCETI_1000550</name>
</gene>
<dbReference type="Proteomes" id="UP000003678">
    <property type="component" value="Unassembled WGS sequence"/>
</dbReference>
<reference evidence="2 3" key="1">
    <citation type="submission" date="2009-03" db="EMBL/GenBank/DDBJ databases">
        <authorList>
            <person name="Setubal J.C."/>
            <person name="Boyle S."/>
            <person name="Crasta O.R."/>
            <person name="Gillespie J.J."/>
            <person name="Kenyon R.W."/>
            <person name="Lu J."/>
            <person name="Mane S."/>
            <person name="Nagrani S."/>
            <person name="Shallom J.M."/>
            <person name="Shallom S."/>
            <person name="Shukla M."/>
            <person name="Snyder E.E."/>
            <person name="Sobral B.W."/>
            <person name="Wattam A.R."/>
            <person name="Will R."/>
            <person name="Williams K."/>
            <person name="Yoo H."/>
            <person name="Bruce D.H."/>
            <person name="Detter C."/>
            <person name="Munk C."/>
            <person name="Brettin T.S."/>
            <person name="Ficht T."/>
        </authorList>
    </citation>
    <scope>NUCLEOTIDE SEQUENCE [LARGE SCALE GENOMIC DNA]</scope>
    <source>
        <strain evidence="2 3">Cudo</strain>
    </source>
</reference>
<dbReference type="InterPro" id="IPR011105">
    <property type="entry name" value="Cell_wall_hydrolase_SleB"/>
</dbReference>
<dbReference type="GO" id="GO:0016787">
    <property type="term" value="F:hydrolase activity"/>
    <property type="evidence" value="ECO:0007669"/>
    <property type="project" value="InterPro"/>
</dbReference>
<dbReference type="AlphaFoldDB" id="C0G4D0"/>
<accession>C0G4D0</accession>
<feature type="domain" description="Cell wall hydrolase SleB" evidence="1">
    <location>
        <begin position="315"/>
        <end position="425"/>
    </location>
</feature>
<protein>
    <recommendedName>
        <fullName evidence="1">Cell wall hydrolase SleB domain-containing protein</fullName>
    </recommendedName>
</protein>
<dbReference type="Pfam" id="PF07486">
    <property type="entry name" value="Hydrolase_2"/>
    <property type="match status" value="1"/>
</dbReference>
<dbReference type="Gene3D" id="1.10.10.2520">
    <property type="entry name" value="Cell wall hydrolase SleB, domain 1"/>
    <property type="match status" value="1"/>
</dbReference>
<dbReference type="EMBL" id="ACJD01000001">
    <property type="protein sequence ID" value="EEH15595.1"/>
    <property type="molecule type" value="Genomic_DNA"/>
</dbReference>
<evidence type="ECO:0000313" key="3">
    <source>
        <dbReference type="Proteomes" id="UP000003678"/>
    </source>
</evidence>
<proteinExistence type="predicted"/>
<dbReference type="InterPro" id="IPR042047">
    <property type="entry name" value="SleB_dom1"/>
</dbReference>
<sequence>MEFPVRLVSLRALFGRSCAAAEPVWHYPVTDYCPEDGRYYGVRAKPRQIPHKQHWLVPFVLAASAYLFNSNAIAFQDMASLVPAADLGTHRWTAFIARAPVGSVHQAEMPFVDATTVTGSIATNGIEVPGIGHVALSGGRKTAKLGVDDPNPDENRINRADKTNRLVSVKPKAPAKAFTAGSMFEKISLISRPPEKIDTRMAFTRKLEGKEIGITMAFHRVKPPKPKAELPTQLAKLINNEQPDVLALGYAPATPDYGKTSPFESILRPDQSEGRFVPPIGDQDHDWAATPLPPSAFSPREQKCLAEAVYYEARGESVKGQVAVAQVVLNRVRNPAYPGSICGVVYQNRDWLNACQFSFACDGQKHRVTEPAQWRMAQQVAKTVSAGQIWLPEVGSATHYHATYVRPFWAPTMKKLTKIGLHIFYRTYGGGWS</sequence>
<organism evidence="2 3">
    <name type="scientific">Brucella ceti str. Cudo</name>
    <dbReference type="NCBI Taxonomy" id="595497"/>
    <lineage>
        <taxon>Bacteria</taxon>
        <taxon>Pseudomonadati</taxon>
        <taxon>Pseudomonadota</taxon>
        <taxon>Alphaproteobacteria</taxon>
        <taxon>Hyphomicrobiales</taxon>
        <taxon>Brucellaceae</taxon>
        <taxon>Brucella/Ochrobactrum group</taxon>
        <taxon>Brucella</taxon>
    </lineage>
</organism>